<dbReference type="InterPro" id="IPR029058">
    <property type="entry name" value="AB_hydrolase_fold"/>
</dbReference>
<dbReference type="SUPFAM" id="SSF53474">
    <property type="entry name" value="alpha/beta-Hydrolases"/>
    <property type="match status" value="1"/>
</dbReference>
<dbReference type="PRINTS" id="PR00412">
    <property type="entry name" value="EPOXHYDRLASE"/>
</dbReference>
<keyword evidence="1 3" id="KW-0378">Hydrolase</keyword>
<dbReference type="InterPro" id="IPR000073">
    <property type="entry name" value="AB_hydrolase_1"/>
</dbReference>
<dbReference type="RefSeq" id="WP_378614933.1">
    <property type="nucleotide sequence ID" value="NZ_JBHSAX010000019.1"/>
</dbReference>
<evidence type="ECO:0000256" key="1">
    <source>
        <dbReference type="ARBA" id="ARBA00022801"/>
    </source>
</evidence>
<dbReference type="Gene3D" id="3.40.50.1820">
    <property type="entry name" value="alpha/beta hydrolase"/>
    <property type="match status" value="1"/>
</dbReference>
<sequence length="295" mass="31951">MLNRDTFDLGDVTLHALTWGTPGAPLALCLHGYPDTAWTWRHLGPELAGRGFHVVAPFSRGYAPSGIPADGDLSTGARVADALGIAARVGAPEAVVIGHDWGGFTATALAALDGTPFRAVVSLAVPPIASMTPSRDNLLPHLAQTLAQSVDSWYILANQLPVLPERAFARLTPFLWRTWSPGYDATEDLAHLAAATPTRAHRTAATDYYRFLLRRRARSPRNRELDRLLLAEPTHPLLTLHGSTDGCLRPGLFRGLERRLPAGSRVVEVEGAGHFLHLEQPALVHRLIIEHLTAG</sequence>
<name>A0ABV8E0X6_9NOCA</name>
<keyword evidence="4" id="KW-1185">Reference proteome</keyword>
<dbReference type="GO" id="GO:0016787">
    <property type="term" value="F:hydrolase activity"/>
    <property type="evidence" value="ECO:0007669"/>
    <property type="project" value="UniProtKB-KW"/>
</dbReference>
<comment type="caution">
    <text evidence="3">The sequence shown here is derived from an EMBL/GenBank/DDBJ whole genome shotgun (WGS) entry which is preliminary data.</text>
</comment>
<proteinExistence type="predicted"/>
<evidence type="ECO:0000259" key="2">
    <source>
        <dbReference type="Pfam" id="PF00561"/>
    </source>
</evidence>
<evidence type="ECO:0000313" key="4">
    <source>
        <dbReference type="Proteomes" id="UP001595696"/>
    </source>
</evidence>
<dbReference type="EMBL" id="JBHSAX010000019">
    <property type="protein sequence ID" value="MFC3965182.1"/>
    <property type="molecule type" value="Genomic_DNA"/>
</dbReference>
<dbReference type="Proteomes" id="UP001595696">
    <property type="component" value="Unassembled WGS sequence"/>
</dbReference>
<reference evidence="4" key="1">
    <citation type="journal article" date="2019" name="Int. J. Syst. Evol. Microbiol.">
        <title>The Global Catalogue of Microorganisms (GCM) 10K type strain sequencing project: providing services to taxonomists for standard genome sequencing and annotation.</title>
        <authorList>
            <consortium name="The Broad Institute Genomics Platform"/>
            <consortium name="The Broad Institute Genome Sequencing Center for Infectious Disease"/>
            <person name="Wu L."/>
            <person name="Ma J."/>
        </authorList>
    </citation>
    <scope>NUCLEOTIDE SEQUENCE [LARGE SCALE GENOMIC DNA]</scope>
    <source>
        <strain evidence="4">CGMCC 4.7330</strain>
    </source>
</reference>
<accession>A0ABV8E0X6</accession>
<dbReference type="PANTHER" id="PTHR43329">
    <property type="entry name" value="EPOXIDE HYDROLASE"/>
    <property type="match status" value="1"/>
</dbReference>
<evidence type="ECO:0000313" key="3">
    <source>
        <dbReference type="EMBL" id="MFC3965182.1"/>
    </source>
</evidence>
<protein>
    <submittedName>
        <fullName evidence="3">Alpha/beta fold hydrolase</fullName>
    </submittedName>
</protein>
<dbReference type="Pfam" id="PF00561">
    <property type="entry name" value="Abhydrolase_1"/>
    <property type="match status" value="1"/>
</dbReference>
<feature type="domain" description="AB hydrolase-1" evidence="2">
    <location>
        <begin position="28"/>
        <end position="281"/>
    </location>
</feature>
<gene>
    <name evidence="3" type="ORF">ACFO0B_24615</name>
</gene>
<dbReference type="InterPro" id="IPR000639">
    <property type="entry name" value="Epox_hydrolase-like"/>
</dbReference>
<organism evidence="3 4">
    <name type="scientific">Nocardia jiangsuensis</name>
    <dbReference type="NCBI Taxonomy" id="1691563"/>
    <lineage>
        <taxon>Bacteria</taxon>
        <taxon>Bacillati</taxon>
        <taxon>Actinomycetota</taxon>
        <taxon>Actinomycetes</taxon>
        <taxon>Mycobacteriales</taxon>
        <taxon>Nocardiaceae</taxon>
        <taxon>Nocardia</taxon>
    </lineage>
</organism>